<dbReference type="InterPro" id="IPR049244">
    <property type="entry name" value="DUF6879"/>
</dbReference>
<dbReference type="AlphaFoldDB" id="A0A7W7W2J0"/>
<accession>A0A7W7W2J0</accession>
<dbReference type="Pfam" id="PF21806">
    <property type="entry name" value="DUF6879"/>
    <property type="match status" value="1"/>
</dbReference>
<keyword evidence="3" id="KW-1185">Reference proteome</keyword>
<dbReference type="EMBL" id="JACHJT010000001">
    <property type="protein sequence ID" value="MBB4930705.1"/>
    <property type="molecule type" value="Genomic_DNA"/>
</dbReference>
<dbReference type="RefSeq" id="WP_184576054.1">
    <property type="nucleotide sequence ID" value="NZ_JACHJT010000001.1"/>
</dbReference>
<evidence type="ECO:0000313" key="2">
    <source>
        <dbReference type="EMBL" id="MBB4930705.1"/>
    </source>
</evidence>
<reference evidence="2 3" key="1">
    <citation type="submission" date="2020-08" db="EMBL/GenBank/DDBJ databases">
        <title>Sequencing the genomes of 1000 actinobacteria strains.</title>
        <authorList>
            <person name="Klenk H.-P."/>
        </authorList>
    </citation>
    <scope>NUCLEOTIDE SEQUENCE [LARGE SCALE GENOMIC DNA]</scope>
    <source>
        <strain evidence="2 3">DSM 102030</strain>
    </source>
</reference>
<feature type="domain" description="DUF6879" evidence="1">
    <location>
        <begin position="13"/>
        <end position="179"/>
    </location>
</feature>
<organism evidence="2 3">
    <name type="scientific">Lipingzhangella halophila</name>
    <dbReference type="NCBI Taxonomy" id="1783352"/>
    <lineage>
        <taxon>Bacteria</taxon>
        <taxon>Bacillati</taxon>
        <taxon>Actinomycetota</taxon>
        <taxon>Actinomycetes</taxon>
        <taxon>Streptosporangiales</taxon>
        <taxon>Nocardiopsidaceae</taxon>
        <taxon>Lipingzhangella</taxon>
    </lineage>
</organism>
<sequence>MGETFYSLEEEGVDRLFLGFEYTAFRLETLQVYRAPEEAAELEAFLAGADQPAEVWDMTQGWLAEVSGRIAQGKRYQRVRVVTEPLSDYLRYECAWGYAYSTMAGEDVRVLSVTEGTWPEGVPRRDYWLFDSVRLLEMHYTPEGEFVCAQLNEDPVIIVEANRVRDQAVHHSVPYAEFAAGFDAFMHRP</sequence>
<evidence type="ECO:0000259" key="1">
    <source>
        <dbReference type="Pfam" id="PF21806"/>
    </source>
</evidence>
<gene>
    <name evidence="2" type="ORF">F4561_001525</name>
</gene>
<dbReference type="Proteomes" id="UP000523007">
    <property type="component" value="Unassembled WGS sequence"/>
</dbReference>
<name>A0A7W7W2J0_9ACTN</name>
<protein>
    <recommendedName>
        <fullName evidence="1">DUF6879 domain-containing protein</fullName>
    </recommendedName>
</protein>
<comment type="caution">
    <text evidence="2">The sequence shown here is derived from an EMBL/GenBank/DDBJ whole genome shotgun (WGS) entry which is preliminary data.</text>
</comment>
<evidence type="ECO:0000313" key="3">
    <source>
        <dbReference type="Proteomes" id="UP000523007"/>
    </source>
</evidence>
<proteinExistence type="predicted"/>